<dbReference type="InterPro" id="IPR001487">
    <property type="entry name" value="Bromodomain"/>
</dbReference>
<feature type="compositionally biased region" description="Basic and acidic residues" evidence="6">
    <location>
        <begin position="1253"/>
        <end position="1265"/>
    </location>
</feature>
<dbReference type="PANTHER" id="PTHR23069">
    <property type="entry name" value="AAA DOMAIN-CONTAINING"/>
    <property type="match status" value="1"/>
</dbReference>
<evidence type="ECO:0000256" key="5">
    <source>
        <dbReference type="PROSITE-ProRule" id="PRU00035"/>
    </source>
</evidence>
<keyword evidence="2" id="KW-0547">Nucleotide-binding</keyword>
<dbReference type="GO" id="GO:0003682">
    <property type="term" value="F:chromatin binding"/>
    <property type="evidence" value="ECO:0007669"/>
    <property type="project" value="TreeGrafter"/>
</dbReference>
<dbReference type="SUPFAM" id="SSF52540">
    <property type="entry name" value="P-loop containing nucleoside triphosphate hydrolases"/>
    <property type="match status" value="2"/>
</dbReference>
<feature type="compositionally biased region" description="Polar residues" evidence="6">
    <location>
        <begin position="21"/>
        <end position="31"/>
    </location>
</feature>
<feature type="domain" description="Bromo" evidence="7">
    <location>
        <begin position="1051"/>
        <end position="1121"/>
    </location>
</feature>
<feature type="compositionally biased region" description="Basic residues" evidence="6">
    <location>
        <begin position="1223"/>
        <end position="1244"/>
    </location>
</feature>
<protein>
    <recommendedName>
        <fullName evidence="7">Bromo domain-containing protein</fullName>
    </recommendedName>
</protein>
<evidence type="ECO:0000256" key="3">
    <source>
        <dbReference type="ARBA" id="ARBA00022840"/>
    </source>
</evidence>
<feature type="compositionally biased region" description="Basic and acidic residues" evidence="6">
    <location>
        <begin position="357"/>
        <end position="373"/>
    </location>
</feature>
<dbReference type="Proteomes" id="UP001168821">
    <property type="component" value="Unassembled WGS sequence"/>
</dbReference>
<feature type="region of interest" description="Disordered" evidence="6">
    <location>
        <begin position="207"/>
        <end position="509"/>
    </location>
</feature>
<dbReference type="GO" id="GO:0006334">
    <property type="term" value="P:nucleosome assembly"/>
    <property type="evidence" value="ECO:0007669"/>
    <property type="project" value="TreeGrafter"/>
</dbReference>
<dbReference type="PANTHER" id="PTHR23069:SF0">
    <property type="entry name" value="TAT-BINDING HOMOLOG 7"/>
    <property type="match status" value="1"/>
</dbReference>
<dbReference type="PROSITE" id="PS50014">
    <property type="entry name" value="BROMODOMAIN_2"/>
    <property type="match status" value="1"/>
</dbReference>
<feature type="compositionally biased region" description="Pro residues" evidence="6">
    <location>
        <begin position="1004"/>
        <end position="1018"/>
    </location>
</feature>
<dbReference type="GO" id="GO:0042393">
    <property type="term" value="F:histone binding"/>
    <property type="evidence" value="ECO:0007669"/>
    <property type="project" value="TreeGrafter"/>
</dbReference>
<dbReference type="InterPro" id="IPR045199">
    <property type="entry name" value="ATAD2-like"/>
</dbReference>
<dbReference type="InterPro" id="IPR036427">
    <property type="entry name" value="Bromodomain-like_sf"/>
</dbReference>
<feature type="region of interest" description="Disordered" evidence="6">
    <location>
        <begin position="19"/>
        <end position="77"/>
    </location>
</feature>
<feature type="compositionally biased region" description="Polar residues" evidence="6">
    <location>
        <begin position="338"/>
        <end position="347"/>
    </location>
</feature>
<keyword evidence="4 5" id="KW-0103">Bromodomain</keyword>
<dbReference type="PROSITE" id="PS00674">
    <property type="entry name" value="AAA"/>
    <property type="match status" value="1"/>
</dbReference>
<dbReference type="InterPro" id="IPR003959">
    <property type="entry name" value="ATPase_AAA_core"/>
</dbReference>
<name>A0AA38I332_9CUCU</name>
<feature type="compositionally biased region" description="Basic residues" evidence="6">
    <location>
        <begin position="458"/>
        <end position="467"/>
    </location>
</feature>
<feature type="compositionally biased region" description="Basic and acidic residues" evidence="6">
    <location>
        <begin position="1204"/>
        <end position="1215"/>
    </location>
</feature>
<evidence type="ECO:0000256" key="1">
    <source>
        <dbReference type="ARBA" id="ARBA00006914"/>
    </source>
</evidence>
<dbReference type="InterPro" id="IPR003960">
    <property type="entry name" value="ATPase_AAA_CS"/>
</dbReference>
<gene>
    <name evidence="8" type="ORF">Zmor_020086</name>
</gene>
<keyword evidence="3" id="KW-0067">ATP-binding</keyword>
<evidence type="ECO:0000313" key="9">
    <source>
        <dbReference type="Proteomes" id="UP001168821"/>
    </source>
</evidence>
<dbReference type="Gene3D" id="1.10.8.60">
    <property type="match status" value="1"/>
</dbReference>
<feature type="compositionally biased region" description="Basic and acidic residues" evidence="6">
    <location>
        <begin position="280"/>
        <end position="300"/>
    </location>
</feature>
<comment type="similarity">
    <text evidence="1">Belongs to the AAA ATPase family.</text>
</comment>
<dbReference type="GO" id="GO:0005524">
    <property type="term" value="F:ATP binding"/>
    <property type="evidence" value="ECO:0007669"/>
    <property type="project" value="UniProtKB-KW"/>
</dbReference>
<reference evidence="8" key="1">
    <citation type="journal article" date="2023" name="G3 (Bethesda)">
        <title>Whole genome assemblies of Zophobas morio and Tenebrio molitor.</title>
        <authorList>
            <person name="Kaur S."/>
            <person name="Stinson S.A."/>
            <person name="diCenzo G.C."/>
        </authorList>
    </citation>
    <scope>NUCLEOTIDE SEQUENCE</scope>
    <source>
        <strain evidence="8">QUZm001</strain>
    </source>
</reference>
<dbReference type="GO" id="GO:0045815">
    <property type="term" value="P:transcription initiation-coupled chromatin remodeling"/>
    <property type="evidence" value="ECO:0007669"/>
    <property type="project" value="TreeGrafter"/>
</dbReference>
<proteinExistence type="inferred from homology"/>
<dbReference type="InterPro" id="IPR003593">
    <property type="entry name" value="AAA+_ATPase"/>
</dbReference>
<feature type="region of interest" description="Disordered" evidence="6">
    <location>
        <begin position="995"/>
        <end position="1018"/>
    </location>
</feature>
<feature type="compositionally biased region" description="Polar residues" evidence="6">
    <location>
        <begin position="122"/>
        <end position="135"/>
    </location>
</feature>
<accession>A0AA38I332</accession>
<keyword evidence="9" id="KW-1185">Reference proteome</keyword>
<feature type="region of interest" description="Disordered" evidence="6">
    <location>
        <begin position="122"/>
        <end position="153"/>
    </location>
</feature>
<dbReference type="EMBL" id="JALNTZ010000006">
    <property type="protein sequence ID" value="KAJ3648272.1"/>
    <property type="molecule type" value="Genomic_DNA"/>
</dbReference>
<dbReference type="SMART" id="SM00297">
    <property type="entry name" value="BROMO"/>
    <property type="match status" value="1"/>
</dbReference>
<organism evidence="8 9">
    <name type="scientific">Zophobas morio</name>
    <dbReference type="NCBI Taxonomy" id="2755281"/>
    <lineage>
        <taxon>Eukaryota</taxon>
        <taxon>Metazoa</taxon>
        <taxon>Ecdysozoa</taxon>
        <taxon>Arthropoda</taxon>
        <taxon>Hexapoda</taxon>
        <taxon>Insecta</taxon>
        <taxon>Pterygota</taxon>
        <taxon>Neoptera</taxon>
        <taxon>Endopterygota</taxon>
        <taxon>Coleoptera</taxon>
        <taxon>Polyphaga</taxon>
        <taxon>Cucujiformia</taxon>
        <taxon>Tenebrionidae</taxon>
        <taxon>Zophobas</taxon>
    </lineage>
</organism>
<feature type="compositionally biased region" description="Basic residues" evidence="6">
    <location>
        <begin position="393"/>
        <end position="406"/>
    </location>
</feature>
<feature type="region of interest" description="Disordered" evidence="6">
    <location>
        <begin position="1183"/>
        <end position="1279"/>
    </location>
</feature>
<dbReference type="PRINTS" id="PR00503">
    <property type="entry name" value="BROMODOMAIN"/>
</dbReference>
<evidence type="ECO:0000259" key="7">
    <source>
        <dbReference type="PROSITE" id="PS50014"/>
    </source>
</evidence>
<evidence type="ECO:0000256" key="2">
    <source>
        <dbReference type="ARBA" id="ARBA00022741"/>
    </source>
</evidence>
<dbReference type="GO" id="GO:0006337">
    <property type="term" value="P:nucleosome disassembly"/>
    <property type="evidence" value="ECO:0007669"/>
    <property type="project" value="TreeGrafter"/>
</dbReference>
<dbReference type="GO" id="GO:0016887">
    <property type="term" value="F:ATP hydrolysis activity"/>
    <property type="evidence" value="ECO:0007669"/>
    <property type="project" value="InterPro"/>
</dbReference>
<feature type="compositionally biased region" description="Acidic residues" evidence="6">
    <location>
        <begin position="48"/>
        <end position="58"/>
    </location>
</feature>
<dbReference type="Gene3D" id="3.40.50.300">
    <property type="entry name" value="P-loop containing nucleotide triphosphate hydrolases"/>
    <property type="match status" value="2"/>
</dbReference>
<dbReference type="FunFam" id="3.40.50.300:FF:000061">
    <property type="entry name" value="ATPase family, AAA domain-containing 2"/>
    <property type="match status" value="1"/>
</dbReference>
<comment type="caution">
    <text evidence="8">The sequence shown here is derived from an EMBL/GenBank/DDBJ whole genome shotgun (WGS) entry which is preliminary data.</text>
</comment>
<dbReference type="Pfam" id="PF00004">
    <property type="entry name" value="AAA"/>
    <property type="match status" value="2"/>
</dbReference>
<feature type="compositionally biased region" description="Basic and acidic residues" evidence="6">
    <location>
        <begin position="225"/>
        <end position="254"/>
    </location>
</feature>
<dbReference type="InterPro" id="IPR027417">
    <property type="entry name" value="P-loop_NTPase"/>
</dbReference>
<dbReference type="SMART" id="SM00382">
    <property type="entry name" value="AAA"/>
    <property type="match status" value="1"/>
</dbReference>
<dbReference type="GO" id="GO:0005634">
    <property type="term" value="C:nucleus"/>
    <property type="evidence" value="ECO:0007669"/>
    <property type="project" value="TreeGrafter"/>
</dbReference>
<dbReference type="Pfam" id="PF00439">
    <property type="entry name" value="Bromodomain"/>
    <property type="match status" value="1"/>
</dbReference>
<dbReference type="SUPFAM" id="SSF47370">
    <property type="entry name" value="Bromodomain"/>
    <property type="match status" value="1"/>
</dbReference>
<dbReference type="Gene3D" id="1.20.920.10">
    <property type="entry name" value="Bromodomain-like"/>
    <property type="match status" value="1"/>
</dbReference>
<evidence type="ECO:0000256" key="6">
    <source>
        <dbReference type="SAM" id="MobiDB-lite"/>
    </source>
</evidence>
<feature type="compositionally biased region" description="Basic residues" evidence="6">
    <location>
        <begin position="144"/>
        <end position="153"/>
    </location>
</feature>
<evidence type="ECO:0000313" key="8">
    <source>
        <dbReference type="EMBL" id="KAJ3648272.1"/>
    </source>
</evidence>
<dbReference type="CDD" id="cd05528">
    <property type="entry name" value="Bromo_AAA"/>
    <property type="match status" value="1"/>
</dbReference>
<evidence type="ECO:0000256" key="4">
    <source>
        <dbReference type="ARBA" id="ARBA00023117"/>
    </source>
</evidence>
<sequence>MLMIVTAVGGVMVNTRRMESIGSTPDITTQHRTGKTAREELDSSSVSESEDSQSEDTAWESGTKRKSILPKQEPSRGLGVRELRSRFVYSQRKYSSSLRSDDLNTRKRISLDERHSLTVYSSRNMHNDSDLYNGNDSDDDMYSRKRRRPRHLRSHLDRIERRTALSLRPISQKCYADSLSDTELRRSKRQRKVQFENMSWLADDQMHKMGYPNLNTPGYSEEDSRDAQDVIEEPRRTTRHSNDLNSNKRREIKNPKYLYDYETNDVPPRRRRSEQSLLRSNERTKRELKSRRESNDKENNEEANVNGRSHERSRRGPGVGDEDSEKKSDDTAEDDSNDSSNKIQQNGIEAIEEENKEVENNEENKSSESDILSKMHANRKAADQIEVNDSFTRRSKKAKSFGKRRSGGSSKFDSEKLDLDSTSSESESVRKGYSLRNRAPKPPPMKSSAMRSIDLPRNRRRHTRRRKVSDSSSSTSSETDVRKEKYSKNPKNQHSKNEQKMKSGAGGSKIIPIGPETLDANVRFSSIGGLDGHIQCLKEMILLPMMYPEVFRQFKIQPPRGVLFHGPPGTGKTLIARALANECSFGGRKVSFFMRKGADLLSKWIGESEKQLRLLFEQAAELQPSIIFFDELDGLAPVRSSRQDQVHASIVSTLLALMDGLDNRGEVIVIGATNRIDAIDPALRRPGRFDRELFFPLPVKQEREAILKVHVSQWSTPPSEQLVSYLAETAVGYCGSDLRALCSEAVIQGFRRTYPQVYNADHRLMLEPENVKVEKVDFLRAKSLLVPASHRVTQGLGRKLLLMLEPLLSDAVKNVFEILAQSFPHALNPTLSKVKLSPNMRPAQLLLLGESPDCGQTLHLAPAVLYKMEHIHSYMLDLATLYKETGRSAEEALIQVFSEARRNVPSVIYIPNIDNWWSLVSETVKSILDAQLSQLDPNIPILLLATADTTYDNLPDEIQNIFSRYRKEVYQLDLPNDCNREAFFKPLLIDTCLKSPRPRRQRPKTPPPLPKACTPPPTPLTEEQMRKLYEQEEHTLRELRIFLRDICKKLANNKLFYMFTKPVDTEEVPDYPTIIKQPMDLETMMTKVDFHRYECAKDFLKDIELIVQNALEYNPAKTSADKQIRHRACSLRDYAYTLIKNEMDSDFEDKCQDISCKRQVRKASVQKYLPAYIQTPETLNLAQETAEAAEKPAEAVEETPVVNDESKPKAEDKSESTPVRVNSSRKRKLPSWQRGHLKKRKRNSKTSEGPQPDDEKKDSSDDSKEISTCPLIQGVSEPEETSNFDVLTINCDEQPVKDDPELQSPRRRLSDLMSPSELLENPLEFDDIDEALNENVEEVSTMPLVDCPQKELEKILEQAVMITSGCSLQPLLDLYNHLSRIVKKFSNSHLRSELPKELTAELTRFKNEASLESVSERSPSSNQSS</sequence>